<protein>
    <submittedName>
        <fullName evidence="10">Ribosomal RNA-processing protein 8</fullName>
    </submittedName>
</protein>
<keyword evidence="7" id="KW-0539">Nucleus</keyword>
<evidence type="ECO:0000256" key="7">
    <source>
        <dbReference type="ARBA" id="ARBA00023242"/>
    </source>
</evidence>
<dbReference type="InterPro" id="IPR042036">
    <property type="entry name" value="RRP8_N"/>
</dbReference>
<dbReference type="Gene3D" id="1.10.340.70">
    <property type="match status" value="1"/>
</dbReference>
<accession>A0ABQ4XXD4</accession>
<reference evidence="10" key="1">
    <citation type="journal article" date="2022" name="Int. J. Mol. Sci.">
        <title>Draft Genome of Tanacetum Coccineum: Genomic Comparison of Closely Related Tanacetum-Family Plants.</title>
        <authorList>
            <person name="Yamashiro T."/>
            <person name="Shiraishi A."/>
            <person name="Nakayama K."/>
            <person name="Satake H."/>
        </authorList>
    </citation>
    <scope>NUCLEOTIDE SEQUENCE</scope>
</reference>
<evidence type="ECO:0000256" key="2">
    <source>
        <dbReference type="ARBA" id="ARBA00006301"/>
    </source>
</evidence>
<dbReference type="InterPro" id="IPR029063">
    <property type="entry name" value="SAM-dependent_MTases_sf"/>
</dbReference>
<dbReference type="CDD" id="cd02440">
    <property type="entry name" value="AdoMet_MTases"/>
    <property type="match status" value="1"/>
</dbReference>
<dbReference type="PANTHER" id="PTHR12787:SF0">
    <property type="entry name" value="RIBOSOMAL RNA-PROCESSING PROTEIN 8"/>
    <property type="match status" value="1"/>
</dbReference>
<evidence type="ECO:0000256" key="5">
    <source>
        <dbReference type="ARBA" id="ARBA00022679"/>
    </source>
</evidence>
<reference evidence="10" key="2">
    <citation type="submission" date="2022-01" db="EMBL/GenBank/DDBJ databases">
        <authorList>
            <person name="Yamashiro T."/>
            <person name="Shiraishi A."/>
            <person name="Satake H."/>
            <person name="Nakayama K."/>
        </authorList>
    </citation>
    <scope>NUCLEOTIDE SEQUENCE</scope>
</reference>
<feature type="domain" description="Integrase zinc-binding" evidence="9">
    <location>
        <begin position="535"/>
        <end position="590"/>
    </location>
</feature>
<dbReference type="Gene3D" id="3.40.50.150">
    <property type="entry name" value="Vaccinia Virus protein VP39"/>
    <property type="match status" value="1"/>
</dbReference>
<organism evidence="10 11">
    <name type="scientific">Tanacetum coccineum</name>
    <dbReference type="NCBI Taxonomy" id="301880"/>
    <lineage>
        <taxon>Eukaryota</taxon>
        <taxon>Viridiplantae</taxon>
        <taxon>Streptophyta</taxon>
        <taxon>Embryophyta</taxon>
        <taxon>Tracheophyta</taxon>
        <taxon>Spermatophyta</taxon>
        <taxon>Magnoliopsida</taxon>
        <taxon>eudicotyledons</taxon>
        <taxon>Gunneridae</taxon>
        <taxon>Pentapetalae</taxon>
        <taxon>asterids</taxon>
        <taxon>campanulids</taxon>
        <taxon>Asterales</taxon>
        <taxon>Asteraceae</taxon>
        <taxon>Asteroideae</taxon>
        <taxon>Anthemideae</taxon>
        <taxon>Anthemidinae</taxon>
        <taxon>Tanacetum</taxon>
    </lineage>
</organism>
<keyword evidence="6" id="KW-0949">S-adenosyl-L-methionine</keyword>
<keyword evidence="5" id="KW-0808">Transferase</keyword>
<evidence type="ECO:0000256" key="6">
    <source>
        <dbReference type="ARBA" id="ARBA00022691"/>
    </source>
</evidence>
<dbReference type="PANTHER" id="PTHR12787">
    <property type="entry name" value="RIBOSOMAL RNA-PROCESSING PROTEIN 8"/>
    <property type="match status" value="1"/>
</dbReference>
<evidence type="ECO:0000259" key="9">
    <source>
        <dbReference type="Pfam" id="PF17921"/>
    </source>
</evidence>
<name>A0ABQ4XXD4_9ASTR</name>
<dbReference type="Gene3D" id="1.10.10.2150">
    <property type="entry name" value="Ribosomal RNA-processing protein 8, N-terminal domain"/>
    <property type="match status" value="1"/>
</dbReference>
<dbReference type="Pfam" id="PF05148">
    <property type="entry name" value="Methyltransf_8"/>
    <property type="match status" value="1"/>
</dbReference>
<evidence type="ECO:0000256" key="3">
    <source>
        <dbReference type="ARBA" id="ARBA00022552"/>
    </source>
</evidence>
<gene>
    <name evidence="10" type="ORF">Tco_0702921</name>
</gene>
<evidence type="ECO:0000256" key="1">
    <source>
        <dbReference type="ARBA" id="ARBA00004604"/>
    </source>
</evidence>
<feature type="region of interest" description="Disordered" evidence="8">
    <location>
        <begin position="756"/>
        <end position="808"/>
    </location>
</feature>
<dbReference type="InterPro" id="IPR041588">
    <property type="entry name" value="Integrase_H2C2"/>
</dbReference>
<evidence type="ECO:0000313" key="10">
    <source>
        <dbReference type="EMBL" id="GJS70080.1"/>
    </source>
</evidence>
<evidence type="ECO:0000313" key="11">
    <source>
        <dbReference type="Proteomes" id="UP001151760"/>
    </source>
</evidence>
<feature type="compositionally biased region" description="Polar residues" evidence="8">
    <location>
        <begin position="777"/>
        <end position="797"/>
    </location>
</feature>
<comment type="caution">
    <text evidence="10">The sequence shown here is derived from an EMBL/GenBank/DDBJ whole genome shotgun (WGS) entry which is preliminary data.</text>
</comment>
<evidence type="ECO:0000256" key="4">
    <source>
        <dbReference type="ARBA" id="ARBA00022603"/>
    </source>
</evidence>
<dbReference type="Proteomes" id="UP001151760">
    <property type="component" value="Unassembled WGS sequence"/>
</dbReference>
<evidence type="ECO:0000256" key="8">
    <source>
        <dbReference type="SAM" id="MobiDB-lite"/>
    </source>
</evidence>
<proteinExistence type="inferred from homology"/>
<dbReference type="Pfam" id="PF17921">
    <property type="entry name" value="Integrase_H2C2"/>
    <property type="match status" value="1"/>
</dbReference>
<keyword evidence="4" id="KW-0489">Methyltransferase</keyword>
<dbReference type="EMBL" id="BQNB010009908">
    <property type="protein sequence ID" value="GJS70080.1"/>
    <property type="molecule type" value="Genomic_DNA"/>
</dbReference>
<feature type="compositionally biased region" description="Basic residues" evidence="8">
    <location>
        <begin position="764"/>
        <end position="773"/>
    </location>
</feature>
<dbReference type="SUPFAM" id="SSF53335">
    <property type="entry name" value="S-adenosyl-L-methionine-dependent methyltransferases"/>
    <property type="match status" value="1"/>
</dbReference>
<dbReference type="InterPro" id="IPR007823">
    <property type="entry name" value="RRP8"/>
</dbReference>
<keyword evidence="3" id="KW-0698">rRNA processing</keyword>
<keyword evidence="11" id="KW-1185">Reference proteome</keyword>
<comment type="similarity">
    <text evidence="2">Belongs to the methyltransferase superfamily. RRP8 family.</text>
</comment>
<comment type="subcellular location">
    <subcellularLocation>
        <location evidence="1">Nucleus</location>
        <location evidence="1">Nucleolus</location>
    </subcellularLocation>
</comment>
<sequence>MEEWEEKKEEDRVSTTKIFHSKILINNSVCSLIIDGYSINNLVSRKMVDFLKLPMEICPIEGYQVCRVLVTIRKSYKIEVLCIMNDIDECHILLGRPWQCEVNGKYDLKKNLYLFSWEGRRIAMVPPKVTPQLPRPKVKVEEKITMVPPKVTPQLPKPEVKVEEKIVKAEVVDEHIEKIQDLQSYKQHDNKISTLLCETTNKVGILKTCKEIMGFNDDEDVKGFNYELKTNFKCVHDLNVRDLDSGLILRMIIKNHIKFSMVNKEAVFITTENLVVADKEHTTRCFGSWIDRWEYGRCIKKYKGFRVDVKRKSIEDKVRREKVFETLPEVRNNKVADAFQEEYELQCVEPLDEEAEQVTYVVQQTLCSPKSCKNLASKALVKDFKLSIEPRHSPYQIGWIKKGLALKVTKICKVPLAIGKHYNELIIFDDFDIEACHVLLERPWQHDMDATHQGKSNMYLFKWCGQTIDMLSLSVVSPKKKLESKTLATLVASPKYFQAERKETGVSYDLVMKGVKDVMENAIPPKGNRLCILKTSLRSQLIKEIHMGGLIVHLGRDKTIVSVASRFDWPQSKRDVGAFVKRYVVCQEGKDCDDGSRPEEQQIVVPCSDEEIVKFPTQPVTTEISRDNDSNLEDFLIVLTREEADIIRPIMESNDTILEILLMAIKEIWFSAGTTPEQVNSIQQLIAFSLITGTKILRYRYDLSYDYWLTWNLLAGNAFNFLHLLYALLLHEEMLKFRSSPKSTLQKELVGTRCTMNQEAGGQSRKRKRRNKRQKTDNSSTKQSANTTATVAAQPTLKNPPASVVSKSSSKPLSYLEKMKAKLAGGHFRMINEKLYTCSGDEALSYFKEDPSLFNMYHTGYQEQMSRWPEQPVNIIMKWLKDHSSSLVVADFGCGDARLSKGVKNKVFSIDLVSNDPSVIACDMSNTPLESSSVDVAVFCLSLMGTNFPNFIQEAHRVLKLNGWLLIAEVKSRLDPTNGGADPDRFIQAVCQLGFKSISKDFSNKMFILLYFRKKEKNNSKEIEWPELKPCLYKRR</sequence>